<organism evidence="2 3">
    <name type="scientific">Candidatus Roizmanbacteria bacterium RIFOXYA1_FULL_41_12</name>
    <dbReference type="NCBI Taxonomy" id="1802082"/>
    <lineage>
        <taxon>Bacteria</taxon>
        <taxon>Candidatus Roizmaniibacteriota</taxon>
    </lineage>
</organism>
<evidence type="ECO:0000259" key="1">
    <source>
        <dbReference type="Pfam" id="PF00535"/>
    </source>
</evidence>
<evidence type="ECO:0000313" key="2">
    <source>
        <dbReference type="EMBL" id="OGK64997.1"/>
    </source>
</evidence>
<dbReference type="InterPro" id="IPR001173">
    <property type="entry name" value="Glyco_trans_2-like"/>
</dbReference>
<dbReference type="Proteomes" id="UP000178450">
    <property type="component" value="Unassembled WGS sequence"/>
</dbReference>
<feature type="domain" description="Glycosyltransferase 2-like" evidence="1">
    <location>
        <begin position="21"/>
        <end position="131"/>
    </location>
</feature>
<reference evidence="2 3" key="1">
    <citation type="journal article" date="2016" name="Nat. Commun.">
        <title>Thousands of microbial genomes shed light on interconnected biogeochemical processes in an aquifer system.</title>
        <authorList>
            <person name="Anantharaman K."/>
            <person name="Brown C.T."/>
            <person name="Hug L.A."/>
            <person name="Sharon I."/>
            <person name="Castelle C.J."/>
            <person name="Probst A.J."/>
            <person name="Thomas B.C."/>
            <person name="Singh A."/>
            <person name="Wilkins M.J."/>
            <person name="Karaoz U."/>
            <person name="Brodie E.L."/>
            <person name="Williams K.H."/>
            <person name="Hubbard S.S."/>
            <person name="Banfield J.F."/>
        </authorList>
    </citation>
    <scope>NUCLEOTIDE SEQUENCE [LARGE SCALE GENOMIC DNA]</scope>
</reference>
<comment type="caution">
    <text evidence="2">The sequence shown here is derived from an EMBL/GenBank/DDBJ whole genome shotgun (WGS) entry which is preliminary data.</text>
</comment>
<dbReference type="SUPFAM" id="SSF53448">
    <property type="entry name" value="Nucleotide-diphospho-sugar transferases"/>
    <property type="match status" value="1"/>
</dbReference>
<dbReference type="InterPro" id="IPR029044">
    <property type="entry name" value="Nucleotide-diphossugar_trans"/>
</dbReference>
<gene>
    <name evidence="2" type="ORF">A2209_04900</name>
</gene>
<sequence length="268" mass="32093">MEKLSKQSKVSFYTFANKTDQPLLRAIKNVYNSVDKLVVVLNHKSLEYKQIKALDKENKIEIYNHRFRNYSQMRNFALSKIESGWVLILDSDETFSETFLKKIPHLVSSNEYSGYKVPRIHFYNTKYQTFDPFLHLRLYKKTPAIKYVGQVHEMLMNVKKVKKIVDPKMAINHYNSLSVMIKNNKKYHQMLLEYRKIANQYKDENLIKLSDFLIWCNQNIDNPLFFVHKKGLKKVQEEYQIRLKQILRGRKHYHRDIIKLNQLLSNNG</sequence>
<dbReference type="Gene3D" id="3.90.550.10">
    <property type="entry name" value="Spore Coat Polysaccharide Biosynthesis Protein SpsA, Chain A"/>
    <property type="match status" value="1"/>
</dbReference>
<dbReference type="AlphaFoldDB" id="A0A1F7KAW8"/>
<accession>A0A1F7KAW8</accession>
<dbReference type="Pfam" id="PF00535">
    <property type="entry name" value="Glycos_transf_2"/>
    <property type="match status" value="1"/>
</dbReference>
<name>A0A1F7KAW8_9BACT</name>
<evidence type="ECO:0000313" key="3">
    <source>
        <dbReference type="Proteomes" id="UP000178450"/>
    </source>
</evidence>
<proteinExistence type="predicted"/>
<protein>
    <recommendedName>
        <fullName evidence="1">Glycosyltransferase 2-like domain-containing protein</fullName>
    </recommendedName>
</protein>
<dbReference type="EMBL" id="MGBG01000013">
    <property type="protein sequence ID" value="OGK64997.1"/>
    <property type="molecule type" value="Genomic_DNA"/>
</dbReference>